<evidence type="ECO:0000313" key="7">
    <source>
        <dbReference type="EMBL" id="EGG20010.1"/>
    </source>
</evidence>
<proteinExistence type="inferred from homology"/>
<keyword evidence="8" id="KW-1185">Reference proteome</keyword>
<reference evidence="8" key="1">
    <citation type="journal article" date="2011" name="Genome Res.">
        <title>Phylogeny-wide analysis of social amoeba genomes highlights ancient origins for complex intercellular communication.</title>
        <authorList>
            <person name="Heidel A.J."/>
            <person name="Lawal H.M."/>
            <person name="Felder M."/>
            <person name="Schilde C."/>
            <person name="Helps N.R."/>
            <person name="Tunggal B."/>
            <person name="Rivero F."/>
            <person name="John U."/>
            <person name="Schleicher M."/>
            <person name="Eichinger L."/>
            <person name="Platzer M."/>
            <person name="Noegel A.A."/>
            <person name="Schaap P."/>
            <person name="Gloeckner G."/>
        </authorList>
    </citation>
    <scope>NUCLEOTIDE SEQUENCE [LARGE SCALE GENOMIC DNA]</scope>
    <source>
        <strain evidence="8">SH3</strain>
    </source>
</reference>
<dbReference type="Proteomes" id="UP000007797">
    <property type="component" value="Unassembled WGS sequence"/>
</dbReference>
<dbReference type="InterPro" id="IPR033867">
    <property type="entry name" value="Mrt4"/>
</dbReference>
<dbReference type="FunFam" id="3.30.70.1730:FF:000005">
    <property type="entry name" value="Ribosome assembly factor mrt4"/>
    <property type="match status" value="1"/>
</dbReference>
<accession>F4PVJ6</accession>
<dbReference type="GO" id="GO:0030687">
    <property type="term" value="C:preribosome, large subunit precursor"/>
    <property type="evidence" value="ECO:0007669"/>
    <property type="project" value="TreeGrafter"/>
</dbReference>
<dbReference type="Gene3D" id="3.90.105.20">
    <property type="match status" value="1"/>
</dbReference>
<organism evidence="7 8">
    <name type="scientific">Cavenderia fasciculata</name>
    <name type="common">Slime mold</name>
    <name type="synonym">Dictyostelium fasciculatum</name>
    <dbReference type="NCBI Taxonomy" id="261658"/>
    <lineage>
        <taxon>Eukaryota</taxon>
        <taxon>Amoebozoa</taxon>
        <taxon>Evosea</taxon>
        <taxon>Eumycetozoa</taxon>
        <taxon>Dictyostelia</taxon>
        <taxon>Acytosteliales</taxon>
        <taxon>Cavenderiaceae</taxon>
        <taxon>Cavenderia</taxon>
    </lineage>
</organism>
<dbReference type="KEGG" id="dfa:DFA_07126"/>
<dbReference type="GO" id="GO:0003723">
    <property type="term" value="F:RNA binding"/>
    <property type="evidence" value="ECO:0007669"/>
    <property type="project" value="TreeGrafter"/>
</dbReference>
<evidence type="ECO:0000313" key="8">
    <source>
        <dbReference type="Proteomes" id="UP000007797"/>
    </source>
</evidence>
<dbReference type="RefSeq" id="XP_004366993.1">
    <property type="nucleotide sequence ID" value="XM_004366936.1"/>
</dbReference>
<evidence type="ECO:0000256" key="5">
    <source>
        <dbReference type="RuleBase" id="RU364039"/>
    </source>
</evidence>
<dbReference type="GO" id="GO:0005840">
    <property type="term" value="C:ribosome"/>
    <property type="evidence" value="ECO:0007669"/>
    <property type="project" value="UniProtKB-KW"/>
</dbReference>
<comment type="subcellular location">
    <subcellularLocation>
        <location evidence="5">Cytoplasm</location>
    </subcellularLocation>
    <subcellularLocation>
        <location evidence="5">Nucleus</location>
        <location evidence="5">Nucleolus</location>
    </subcellularLocation>
</comment>
<dbReference type="InterPro" id="IPR040637">
    <property type="entry name" value="Ribosomal_uL10-like_insert"/>
</dbReference>
<dbReference type="CDD" id="cd05796">
    <property type="entry name" value="Ribosomal_P0_like"/>
    <property type="match status" value="1"/>
</dbReference>
<comment type="function">
    <text evidence="1 5">Component of the ribosome assembly machinery. Nuclear paralog of the ribosomal protein P0, it binds pre-60S subunits at an early stage of assembly in the nucleolus, and is replaced by P0 in cytoplasmic pre-60S subunits and mature 80S ribosomes.</text>
</comment>
<gene>
    <name evidence="7" type="primary">mrt4</name>
    <name evidence="7" type="ORF">DFA_07126</name>
</gene>
<protein>
    <recommendedName>
        <fullName evidence="5">Ribosome assembly factor mrt4</fullName>
    </recommendedName>
</protein>
<keyword evidence="5" id="KW-0690">Ribosome biogenesis</keyword>
<dbReference type="Pfam" id="PF00466">
    <property type="entry name" value="Ribosomal_L10"/>
    <property type="match status" value="1"/>
</dbReference>
<dbReference type="InterPro" id="IPR001790">
    <property type="entry name" value="Ribosomal_uL10"/>
</dbReference>
<keyword evidence="3 5" id="KW-0963">Cytoplasm</keyword>
<dbReference type="EMBL" id="GL883013">
    <property type="protein sequence ID" value="EGG20010.1"/>
    <property type="molecule type" value="Genomic_DNA"/>
</dbReference>
<dbReference type="GO" id="GO:0000956">
    <property type="term" value="P:nuclear-transcribed mRNA catabolic process"/>
    <property type="evidence" value="ECO:0007669"/>
    <property type="project" value="TreeGrafter"/>
</dbReference>
<dbReference type="PANTHER" id="PTHR45841">
    <property type="entry name" value="MRNA TURNOVER PROTEIN 4 MRTO4"/>
    <property type="match status" value="1"/>
</dbReference>
<dbReference type="OrthoDB" id="10262308at2759"/>
<evidence type="ECO:0000256" key="1">
    <source>
        <dbReference type="ARBA" id="ARBA00004046"/>
    </source>
</evidence>
<keyword evidence="4 5" id="KW-0539">Nucleus</keyword>
<dbReference type="GO" id="GO:0005737">
    <property type="term" value="C:cytoplasm"/>
    <property type="evidence" value="ECO:0007669"/>
    <property type="project" value="UniProtKB-SubCell"/>
</dbReference>
<sequence length="228" mass="25783">MARSKRSKVVSLTTVVKNPGEKKKRLVANVRELIDEYKSIYVVSFDNARNSHLKQARTDWPASKFLYGKKQVLAVGLGRTLEEELRPNLSKVTKYLSGECALFFTNDSKDTVMTYFENFKEEDHARAGFVPKETVVIPAGTIDMLHSQEPYLRKLGMPTLLKAGIISLESDFNLCEEGIPVTPDQAKLMQLFDKKISEFSFRVVGVWSDDAFEAFAEPSQDGDMEDDE</sequence>
<name>F4PVJ6_CACFS</name>
<dbReference type="GO" id="GO:0006364">
    <property type="term" value="P:rRNA processing"/>
    <property type="evidence" value="ECO:0007669"/>
    <property type="project" value="TreeGrafter"/>
</dbReference>
<dbReference type="InterPro" id="IPR043164">
    <property type="entry name" value="Ribosomal_uL10-like_insert_sf"/>
</dbReference>
<dbReference type="InterPro" id="IPR043141">
    <property type="entry name" value="Ribosomal_uL10-like_sf"/>
</dbReference>
<dbReference type="InterPro" id="IPR051742">
    <property type="entry name" value="Ribosome_Assembly_uL10"/>
</dbReference>
<dbReference type="STRING" id="1054147.F4PVJ6"/>
<dbReference type="OMA" id="LEWAENY"/>
<dbReference type="SUPFAM" id="SSF160369">
    <property type="entry name" value="Ribosomal protein L10-like"/>
    <property type="match status" value="1"/>
</dbReference>
<dbReference type="AlphaFoldDB" id="F4PVJ6"/>
<keyword evidence="7" id="KW-0687">Ribonucleoprotein</keyword>
<keyword evidence="7" id="KW-0689">Ribosomal protein</keyword>
<feature type="domain" description="Large ribosomal subunit protein uL10-like insertion" evidence="6">
    <location>
        <begin position="125"/>
        <end position="193"/>
    </location>
</feature>
<dbReference type="Pfam" id="PF17777">
    <property type="entry name" value="RL10P_insert"/>
    <property type="match status" value="1"/>
</dbReference>
<dbReference type="Gene3D" id="3.30.70.1730">
    <property type="match status" value="1"/>
</dbReference>
<evidence type="ECO:0000256" key="2">
    <source>
        <dbReference type="ARBA" id="ARBA00008889"/>
    </source>
</evidence>
<comment type="subunit">
    <text evidence="5">Associates with the pre-60S ribosomal particle.</text>
</comment>
<comment type="similarity">
    <text evidence="2 5">Belongs to the universal ribosomal protein uL10 family.</text>
</comment>
<evidence type="ECO:0000256" key="4">
    <source>
        <dbReference type="ARBA" id="ARBA00023242"/>
    </source>
</evidence>
<dbReference type="GeneID" id="14872221"/>
<evidence type="ECO:0000259" key="6">
    <source>
        <dbReference type="Pfam" id="PF17777"/>
    </source>
</evidence>
<dbReference type="PANTHER" id="PTHR45841:SF1">
    <property type="entry name" value="MRNA TURNOVER PROTEIN 4 HOMOLOG"/>
    <property type="match status" value="1"/>
</dbReference>
<evidence type="ECO:0000256" key="3">
    <source>
        <dbReference type="ARBA" id="ARBA00022490"/>
    </source>
</evidence>
<dbReference type="GO" id="GO:0000027">
    <property type="term" value="P:ribosomal large subunit assembly"/>
    <property type="evidence" value="ECO:0007669"/>
    <property type="project" value="InterPro"/>
</dbReference>
<dbReference type="GO" id="GO:0005730">
    <property type="term" value="C:nucleolus"/>
    <property type="evidence" value="ECO:0007669"/>
    <property type="project" value="UniProtKB-SubCell"/>
</dbReference>